<comment type="caution">
    <text evidence="4">The sequence shown here is derived from an EMBL/GenBank/DDBJ whole genome shotgun (WGS) entry which is preliminary data.</text>
</comment>
<dbReference type="PANTHER" id="PTHR24177">
    <property type="entry name" value="CASKIN"/>
    <property type="match status" value="1"/>
</dbReference>
<feature type="compositionally biased region" description="Polar residues" evidence="1">
    <location>
        <begin position="29"/>
        <end position="54"/>
    </location>
</feature>
<organism evidence="4 5">
    <name type="scientific">Acer negundo</name>
    <name type="common">Box elder</name>
    <dbReference type="NCBI Taxonomy" id="4023"/>
    <lineage>
        <taxon>Eukaryota</taxon>
        <taxon>Viridiplantae</taxon>
        <taxon>Streptophyta</taxon>
        <taxon>Embryophyta</taxon>
        <taxon>Tracheophyta</taxon>
        <taxon>Spermatophyta</taxon>
        <taxon>Magnoliopsida</taxon>
        <taxon>eudicotyledons</taxon>
        <taxon>Gunneridae</taxon>
        <taxon>Pentapetalae</taxon>
        <taxon>rosids</taxon>
        <taxon>malvids</taxon>
        <taxon>Sapindales</taxon>
        <taxon>Sapindaceae</taxon>
        <taxon>Hippocastanoideae</taxon>
        <taxon>Acereae</taxon>
        <taxon>Acer</taxon>
    </lineage>
</organism>
<dbReference type="SUPFAM" id="SSF48403">
    <property type="entry name" value="Ankyrin repeat"/>
    <property type="match status" value="1"/>
</dbReference>
<keyword evidence="2" id="KW-0812">Transmembrane</keyword>
<evidence type="ECO:0000256" key="2">
    <source>
        <dbReference type="SAM" id="Phobius"/>
    </source>
</evidence>
<dbReference type="EMBL" id="JAJSOW010000106">
    <property type="protein sequence ID" value="KAI9162339.1"/>
    <property type="molecule type" value="Genomic_DNA"/>
</dbReference>
<dbReference type="InterPro" id="IPR026961">
    <property type="entry name" value="PGG_dom"/>
</dbReference>
<keyword evidence="2" id="KW-1133">Transmembrane helix</keyword>
<feature type="transmembrane region" description="Helical" evidence="2">
    <location>
        <begin position="510"/>
        <end position="532"/>
    </location>
</feature>
<feature type="compositionally biased region" description="Polar residues" evidence="1">
    <location>
        <begin position="1"/>
        <end position="15"/>
    </location>
</feature>
<sequence length="584" mass="65395">MSQQPDVNPSLQPNKDSVPKACSSEERQLSQPQSAVSGGAQPNVNPEGSAHQQQLTEAQITTNYVLGSAEHLKYYRPLYLAAQRGDWEAAKSFIEHDPNALTATITAISKQTVLHVAAFCWQWEFVLKLLELTSAESIVKQEGIGLTVLHYAVQGGSLKTAKALVEKHPDLLQMVNNYGNPPLFFSIWSGNKDLVWYLSLITRVDSPTFPFFIPSLIEILYNLIKLGYHAPTVKMVRDTKLKYECAVELVNHVCTELSSMSFQQIKDFLQNPNSIMASAVTCGIEEIVRSLFLHFPDMMIDVQLMPERNILQAAIEYRQVKIVNILKEIHPSATKNISSHMLKSGNTTLHLAGELAPPIKLLSVSGAALQMQRELQWFKEVEEIVYPEQREWKNKNNETPKEVFRTKHKVLAKEGEKWMKNTANSCMLVSALIATVLFAAAFTIPGGNKNDDKGIPIFLQTNTFTVFAISDALGLFCSLTSLLMFLAILTARYEVEDFLRSLPKKLIIGLGSLFVAIAAMIIAFGAALTIVLSKRWHWVFVPITLLASFPVAIFVMLQLPLFIQMVRSTYGMSMFSPWPSRKFE</sequence>
<keyword evidence="2" id="KW-0472">Membrane</keyword>
<dbReference type="Gene3D" id="1.25.40.20">
    <property type="entry name" value="Ankyrin repeat-containing domain"/>
    <property type="match status" value="1"/>
</dbReference>
<dbReference type="InterPro" id="IPR002110">
    <property type="entry name" value="Ankyrin_rpt"/>
</dbReference>
<dbReference type="Pfam" id="PF12796">
    <property type="entry name" value="Ank_2"/>
    <property type="match status" value="1"/>
</dbReference>
<evidence type="ECO:0000256" key="1">
    <source>
        <dbReference type="SAM" id="MobiDB-lite"/>
    </source>
</evidence>
<feature type="transmembrane region" description="Helical" evidence="2">
    <location>
        <begin position="464"/>
        <end position="489"/>
    </location>
</feature>
<dbReference type="SMART" id="SM00248">
    <property type="entry name" value="ANK"/>
    <property type="match status" value="4"/>
</dbReference>
<dbReference type="Pfam" id="PF13962">
    <property type="entry name" value="PGG"/>
    <property type="match status" value="1"/>
</dbReference>
<dbReference type="InterPro" id="IPR036770">
    <property type="entry name" value="Ankyrin_rpt-contain_sf"/>
</dbReference>
<keyword evidence="5" id="KW-1185">Reference proteome</keyword>
<dbReference type="AlphaFoldDB" id="A0AAD5NJV2"/>
<protein>
    <recommendedName>
        <fullName evidence="3">PGG domain-containing protein</fullName>
    </recommendedName>
</protein>
<gene>
    <name evidence="4" type="ORF">LWI28_026307</name>
</gene>
<feature type="domain" description="PGG" evidence="3">
    <location>
        <begin position="416"/>
        <end position="530"/>
    </location>
</feature>
<reference evidence="4" key="1">
    <citation type="journal article" date="2022" name="Plant J.">
        <title>Strategies of tolerance reflected in two North American maple genomes.</title>
        <authorList>
            <person name="McEvoy S.L."/>
            <person name="Sezen U.U."/>
            <person name="Trouern-Trend A."/>
            <person name="McMahon S.M."/>
            <person name="Schaberg P.G."/>
            <person name="Yang J."/>
            <person name="Wegrzyn J.L."/>
            <person name="Swenson N.G."/>
        </authorList>
    </citation>
    <scope>NUCLEOTIDE SEQUENCE</scope>
    <source>
        <strain evidence="4">91603</strain>
    </source>
</reference>
<name>A0AAD5NJV2_ACENE</name>
<dbReference type="Proteomes" id="UP001064489">
    <property type="component" value="Chromosome 2"/>
</dbReference>
<accession>A0AAD5NJV2</accession>
<dbReference type="GO" id="GO:0016020">
    <property type="term" value="C:membrane"/>
    <property type="evidence" value="ECO:0007669"/>
    <property type="project" value="TreeGrafter"/>
</dbReference>
<dbReference type="PANTHER" id="PTHR24177:SF365">
    <property type="entry name" value="ANKYRIN REPEAT-CONTAINING PROTEIN NPR4-LIKE ISOFORM X1"/>
    <property type="match status" value="1"/>
</dbReference>
<feature type="transmembrane region" description="Helical" evidence="2">
    <location>
        <begin position="426"/>
        <end position="444"/>
    </location>
</feature>
<reference evidence="4" key="2">
    <citation type="submission" date="2023-02" db="EMBL/GenBank/DDBJ databases">
        <authorList>
            <person name="Swenson N.G."/>
            <person name="Wegrzyn J.L."/>
            <person name="Mcevoy S.L."/>
        </authorList>
    </citation>
    <scope>NUCLEOTIDE SEQUENCE</scope>
    <source>
        <strain evidence="4">91603</strain>
        <tissue evidence="4">Leaf</tissue>
    </source>
</reference>
<evidence type="ECO:0000313" key="5">
    <source>
        <dbReference type="Proteomes" id="UP001064489"/>
    </source>
</evidence>
<feature type="transmembrane region" description="Helical" evidence="2">
    <location>
        <begin position="538"/>
        <end position="563"/>
    </location>
</feature>
<proteinExistence type="predicted"/>
<evidence type="ECO:0000259" key="3">
    <source>
        <dbReference type="Pfam" id="PF13962"/>
    </source>
</evidence>
<evidence type="ECO:0000313" key="4">
    <source>
        <dbReference type="EMBL" id="KAI9162339.1"/>
    </source>
</evidence>
<feature type="region of interest" description="Disordered" evidence="1">
    <location>
        <begin position="1"/>
        <end position="54"/>
    </location>
</feature>